<dbReference type="Proteomes" id="UP001066276">
    <property type="component" value="Chromosome 1_2"/>
</dbReference>
<evidence type="ECO:0000256" key="1">
    <source>
        <dbReference type="SAM" id="MobiDB-lite"/>
    </source>
</evidence>
<accession>A0AAV7VZN8</accession>
<name>A0AAV7VZN8_PLEWA</name>
<feature type="compositionally biased region" description="Basic and acidic residues" evidence="1">
    <location>
        <begin position="58"/>
        <end position="74"/>
    </location>
</feature>
<proteinExistence type="predicted"/>
<keyword evidence="3" id="KW-1185">Reference proteome</keyword>
<reference evidence="2" key="1">
    <citation type="journal article" date="2022" name="bioRxiv">
        <title>Sequencing and chromosome-scale assembly of the giantPleurodeles waltlgenome.</title>
        <authorList>
            <person name="Brown T."/>
            <person name="Elewa A."/>
            <person name="Iarovenko S."/>
            <person name="Subramanian E."/>
            <person name="Araus A.J."/>
            <person name="Petzold A."/>
            <person name="Susuki M."/>
            <person name="Suzuki K.-i.T."/>
            <person name="Hayashi T."/>
            <person name="Toyoda A."/>
            <person name="Oliveira C."/>
            <person name="Osipova E."/>
            <person name="Leigh N.D."/>
            <person name="Simon A."/>
            <person name="Yun M.H."/>
        </authorList>
    </citation>
    <scope>NUCLEOTIDE SEQUENCE</scope>
    <source>
        <strain evidence="2">20211129_DDA</strain>
        <tissue evidence="2">Liver</tissue>
    </source>
</reference>
<evidence type="ECO:0000313" key="2">
    <source>
        <dbReference type="EMBL" id="KAJ1205742.1"/>
    </source>
</evidence>
<feature type="region of interest" description="Disordered" evidence="1">
    <location>
        <begin position="52"/>
        <end position="80"/>
    </location>
</feature>
<dbReference type="EMBL" id="JANPWB010000002">
    <property type="protein sequence ID" value="KAJ1205742.1"/>
    <property type="molecule type" value="Genomic_DNA"/>
</dbReference>
<dbReference type="AlphaFoldDB" id="A0AAV7VZN8"/>
<gene>
    <name evidence="2" type="ORF">NDU88_001169</name>
</gene>
<comment type="caution">
    <text evidence="2">The sequence shown here is derived from an EMBL/GenBank/DDBJ whole genome shotgun (WGS) entry which is preliminary data.</text>
</comment>
<sequence length="80" mass="8677">MMATYVYDRGMRQAGLGGRGNVPAHPATEATFLTGLESPLVRPLSSEMAQMLLGPERSPPEEGASRERNHDGRIYKSCTA</sequence>
<evidence type="ECO:0000313" key="3">
    <source>
        <dbReference type="Proteomes" id="UP001066276"/>
    </source>
</evidence>
<organism evidence="2 3">
    <name type="scientific">Pleurodeles waltl</name>
    <name type="common">Iberian ribbed newt</name>
    <dbReference type="NCBI Taxonomy" id="8319"/>
    <lineage>
        <taxon>Eukaryota</taxon>
        <taxon>Metazoa</taxon>
        <taxon>Chordata</taxon>
        <taxon>Craniata</taxon>
        <taxon>Vertebrata</taxon>
        <taxon>Euteleostomi</taxon>
        <taxon>Amphibia</taxon>
        <taxon>Batrachia</taxon>
        <taxon>Caudata</taxon>
        <taxon>Salamandroidea</taxon>
        <taxon>Salamandridae</taxon>
        <taxon>Pleurodelinae</taxon>
        <taxon>Pleurodeles</taxon>
    </lineage>
</organism>
<protein>
    <submittedName>
        <fullName evidence="2">Uncharacterized protein</fullName>
    </submittedName>
</protein>